<keyword evidence="1" id="KW-0812">Transmembrane</keyword>
<feature type="transmembrane region" description="Helical" evidence="1">
    <location>
        <begin position="47"/>
        <end position="68"/>
    </location>
</feature>
<protein>
    <submittedName>
        <fullName evidence="2">Uncharacterized protein</fullName>
    </submittedName>
</protein>
<feature type="transmembrane region" description="Helical" evidence="1">
    <location>
        <begin position="116"/>
        <end position="138"/>
    </location>
</feature>
<dbReference type="EMBL" id="HE575318">
    <property type="protein sequence ID" value="CCC90582.1"/>
    <property type="molecule type" value="Genomic_DNA"/>
</dbReference>
<accession>G0ULS0</accession>
<dbReference type="AlphaFoldDB" id="G0ULS0"/>
<sequence length="143" mass="16455">MYILSKKKIRRGWLVVRFQLFSSVNDHNIFEGWIHTDSVFFSFFTDAVVNTILPFRCLFFSFLALDLFHHSSFRIRVFPPPFTGHGEKLSLLLALVCVCLLHFVADLSLFSSLFVSAVPAILCLCWSVVSHGFVFYCFSSIEM</sequence>
<proteinExistence type="predicted"/>
<reference evidence="2" key="1">
    <citation type="journal article" date="2012" name="Proc. Natl. Acad. Sci. U.S.A.">
        <title>Antigenic diversity is generated by distinct evolutionary mechanisms in African trypanosome species.</title>
        <authorList>
            <person name="Jackson A.P."/>
            <person name="Berry A."/>
            <person name="Aslett M."/>
            <person name="Allison H.C."/>
            <person name="Burton P."/>
            <person name="Vavrova-Anderson J."/>
            <person name="Brown R."/>
            <person name="Browne H."/>
            <person name="Corton N."/>
            <person name="Hauser H."/>
            <person name="Gamble J."/>
            <person name="Gilderthorp R."/>
            <person name="Marcello L."/>
            <person name="McQuillan J."/>
            <person name="Otto T.D."/>
            <person name="Quail M.A."/>
            <person name="Sanders M.J."/>
            <person name="van Tonder A."/>
            <person name="Ginger M.L."/>
            <person name="Field M.C."/>
            <person name="Barry J.D."/>
            <person name="Hertz-Fowler C."/>
            <person name="Berriman M."/>
        </authorList>
    </citation>
    <scope>NUCLEOTIDE SEQUENCE</scope>
    <source>
        <strain evidence="2">IL3000</strain>
    </source>
</reference>
<name>G0ULS0_TRYCI</name>
<evidence type="ECO:0000256" key="1">
    <source>
        <dbReference type="SAM" id="Phobius"/>
    </source>
</evidence>
<keyword evidence="1" id="KW-1133">Transmembrane helix</keyword>
<gene>
    <name evidence="2" type="ORF">TCIL3000_5_3010</name>
</gene>
<keyword evidence="1" id="KW-0472">Membrane</keyword>
<organism evidence="2">
    <name type="scientific">Trypanosoma congolense (strain IL3000)</name>
    <dbReference type="NCBI Taxonomy" id="1068625"/>
    <lineage>
        <taxon>Eukaryota</taxon>
        <taxon>Discoba</taxon>
        <taxon>Euglenozoa</taxon>
        <taxon>Kinetoplastea</taxon>
        <taxon>Metakinetoplastina</taxon>
        <taxon>Trypanosomatida</taxon>
        <taxon>Trypanosomatidae</taxon>
        <taxon>Trypanosoma</taxon>
        <taxon>Nannomonas</taxon>
    </lineage>
</organism>
<evidence type="ECO:0000313" key="2">
    <source>
        <dbReference type="EMBL" id="CCC90582.1"/>
    </source>
</evidence>
<feature type="transmembrane region" description="Helical" evidence="1">
    <location>
        <begin position="89"/>
        <end position="110"/>
    </location>
</feature>